<organism evidence="2 3">
    <name type="scientific">Methanosalsum natronophilum</name>
    <dbReference type="NCBI Taxonomy" id="768733"/>
    <lineage>
        <taxon>Archaea</taxon>
        <taxon>Methanobacteriati</taxon>
        <taxon>Methanobacteriota</taxon>
        <taxon>Stenosarchaea group</taxon>
        <taxon>Methanomicrobia</taxon>
        <taxon>Methanosarcinales</taxon>
        <taxon>Methanosarcinaceae</taxon>
        <taxon>Methanosalsum</taxon>
    </lineage>
</organism>
<sequence>MTITSIKNWTWNKRRLKAAKLLARGDMKQTDIAKECGINPYTFYNWNHTPEFKEKVAELVLLDERATKAGILQRALTTLEKKSELVGTDKSTELDYLKFIANLKGLTDNRSQVNITNAIGIV</sequence>
<dbReference type="EMBL" id="QZAB01000183">
    <property type="protein sequence ID" value="RQD88835.1"/>
    <property type="molecule type" value="Genomic_DNA"/>
</dbReference>
<proteinExistence type="predicted"/>
<evidence type="ECO:0000313" key="2">
    <source>
        <dbReference type="EMBL" id="RQD88835.1"/>
    </source>
</evidence>
<reference evidence="2 3" key="1">
    <citation type="submission" date="2018-08" db="EMBL/GenBank/DDBJ databases">
        <title>The metabolism and importance of syntrophic acetate oxidation coupled to methane or sulfide production in haloalkaline environments.</title>
        <authorList>
            <person name="Timmers P.H.A."/>
            <person name="Vavourakis C.D."/>
            <person name="Sorokin D.Y."/>
            <person name="Sinninghe Damste J.S."/>
            <person name="Muyzer G."/>
            <person name="Stams A.J.M."/>
            <person name="Plugge C.M."/>
        </authorList>
    </citation>
    <scope>NUCLEOTIDE SEQUENCE [LARGE SCALE GENOMIC DNA]</scope>
    <source>
        <strain evidence="2">MSAO_Arc3</strain>
    </source>
</reference>
<accession>A0A424Z3F2</accession>
<dbReference type="Gene3D" id="1.10.10.60">
    <property type="entry name" value="Homeodomain-like"/>
    <property type="match status" value="1"/>
</dbReference>
<dbReference type="AlphaFoldDB" id="A0A424Z3F2"/>
<dbReference type="Pfam" id="PF13022">
    <property type="entry name" value="HTH_Tnp_1_2"/>
    <property type="match status" value="1"/>
</dbReference>
<evidence type="ECO:0000259" key="1">
    <source>
        <dbReference type="Pfam" id="PF13022"/>
    </source>
</evidence>
<feature type="domain" description="Homeodomain phBC6A51-type" evidence="1">
    <location>
        <begin position="11"/>
        <end position="67"/>
    </location>
</feature>
<gene>
    <name evidence="2" type="ORF">D5R95_02720</name>
</gene>
<dbReference type="Proteomes" id="UP000284763">
    <property type="component" value="Unassembled WGS sequence"/>
</dbReference>
<evidence type="ECO:0000313" key="3">
    <source>
        <dbReference type="Proteomes" id="UP000284763"/>
    </source>
</evidence>
<dbReference type="InterPro" id="IPR024978">
    <property type="entry name" value="Homeodomain_phBC6A51-type"/>
</dbReference>
<feature type="non-terminal residue" evidence="2">
    <location>
        <position position="122"/>
    </location>
</feature>
<protein>
    <recommendedName>
        <fullName evidence="1">Homeodomain phBC6A51-type domain-containing protein</fullName>
    </recommendedName>
</protein>
<name>A0A424Z3F2_9EURY</name>
<comment type="caution">
    <text evidence="2">The sequence shown here is derived from an EMBL/GenBank/DDBJ whole genome shotgun (WGS) entry which is preliminary data.</text>
</comment>